<dbReference type="Proteomes" id="UP000266841">
    <property type="component" value="Unassembled WGS sequence"/>
</dbReference>
<keyword evidence="4" id="KW-1133">Transmembrane helix</keyword>
<evidence type="ECO:0000259" key="6">
    <source>
        <dbReference type="PROSITE" id="PS51371"/>
    </source>
</evidence>
<evidence type="ECO:0000256" key="5">
    <source>
        <dbReference type="SAM" id="SignalP"/>
    </source>
</evidence>
<keyword evidence="1" id="KW-0677">Repeat</keyword>
<dbReference type="Pfam" id="PF01595">
    <property type="entry name" value="CNNM"/>
    <property type="match status" value="1"/>
</dbReference>
<dbReference type="OrthoDB" id="5353557at2759"/>
<evidence type="ECO:0000259" key="7">
    <source>
        <dbReference type="PROSITE" id="PS51846"/>
    </source>
</evidence>
<protein>
    <recommendedName>
        <fullName evidence="10">CNNM transmembrane domain-containing protein</fullName>
    </recommendedName>
</protein>
<feature type="chain" id="PRO_5003839380" description="CNNM transmembrane domain-containing protein" evidence="5">
    <location>
        <begin position="31"/>
        <end position="181"/>
    </location>
</feature>
<dbReference type="InterPro" id="IPR046342">
    <property type="entry name" value="CBS_dom_sf"/>
</dbReference>
<keyword evidence="4" id="KW-0472">Membrane</keyword>
<gene>
    <name evidence="8" type="ORF">THAOC_29509</name>
</gene>
<dbReference type="eggNOG" id="KOG2118">
    <property type="taxonomic scope" value="Eukaryota"/>
</dbReference>
<evidence type="ECO:0000256" key="3">
    <source>
        <dbReference type="PROSITE-ProRule" id="PRU00703"/>
    </source>
</evidence>
<evidence type="ECO:0008006" key="10">
    <source>
        <dbReference type="Google" id="ProtNLM"/>
    </source>
</evidence>
<name>K0RR16_THAOC</name>
<reference evidence="8 9" key="1">
    <citation type="journal article" date="2012" name="Genome Biol.">
        <title>Genome and low-iron response of an oceanic diatom adapted to chronic iron limitation.</title>
        <authorList>
            <person name="Lommer M."/>
            <person name="Specht M."/>
            <person name="Roy A.S."/>
            <person name="Kraemer L."/>
            <person name="Andreson R."/>
            <person name="Gutowska M.A."/>
            <person name="Wolf J."/>
            <person name="Bergner S.V."/>
            <person name="Schilhabel M.B."/>
            <person name="Klostermeier U.C."/>
            <person name="Beiko R.G."/>
            <person name="Rosenstiel P."/>
            <person name="Hippler M."/>
            <person name="Laroche J."/>
        </authorList>
    </citation>
    <scope>NUCLEOTIDE SEQUENCE [LARGE SCALE GENOMIC DNA]</scope>
    <source>
        <strain evidence="8 9">CCMP1005</strain>
    </source>
</reference>
<keyword evidence="2 3" id="KW-0129">CBS domain</keyword>
<keyword evidence="4" id="KW-0812">Transmembrane</keyword>
<feature type="domain" description="CBS" evidence="6">
    <location>
        <begin position="117"/>
        <end position="178"/>
    </location>
</feature>
<feature type="signal peptide" evidence="5">
    <location>
        <begin position="1"/>
        <end position="30"/>
    </location>
</feature>
<dbReference type="Gene3D" id="3.10.580.10">
    <property type="entry name" value="CBS-domain"/>
    <property type="match status" value="1"/>
</dbReference>
<keyword evidence="9" id="KW-1185">Reference proteome</keyword>
<dbReference type="PROSITE" id="PS51846">
    <property type="entry name" value="CNNM"/>
    <property type="match status" value="1"/>
</dbReference>
<dbReference type="InterPro" id="IPR000644">
    <property type="entry name" value="CBS_dom"/>
</dbReference>
<dbReference type="AlphaFoldDB" id="K0RR16"/>
<evidence type="ECO:0000313" key="9">
    <source>
        <dbReference type="Proteomes" id="UP000266841"/>
    </source>
</evidence>
<dbReference type="Gene3D" id="3.90.1280.20">
    <property type="match status" value="1"/>
</dbReference>
<feature type="domain" description="CNNM transmembrane" evidence="7">
    <location>
        <begin position="1"/>
        <end position="98"/>
    </location>
</feature>
<feature type="non-terminal residue" evidence="8">
    <location>
        <position position="1"/>
    </location>
</feature>
<dbReference type="SMART" id="SM00116">
    <property type="entry name" value="CBS"/>
    <property type="match status" value="1"/>
</dbReference>
<dbReference type="Pfam" id="PF00571">
    <property type="entry name" value="CBS"/>
    <property type="match status" value="1"/>
</dbReference>
<dbReference type="PANTHER" id="PTHR22777">
    <property type="entry name" value="HEMOLYSIN-RELATED"/>
    <property type="match status" value="1"/>
</dbReference>
<evidence type="ECO:0000313" key="8">
    <source>
        <dbReference type="EMBL" id="EJK51326.1"/>
    </source>
</evidence>
<evidence type="ECO:0000256" key="4">
    <source>
        <dbReference type="PROSITE-ProRule" id="PRU01193"/>
    </source>
</evidence>
<sequence length="181" mass="19617">YAERWSAVFLTAATLFFVELLPKNIGVINAEKVARLMVPPINTMANIVGPLGYALSTLAKATLKVFGIQAKENSGVSDSELRLIVTGARDSGTIDHSEQEMIKGVLNLQDQKVREMMRPRVEVVAVPRTMSVASVLGVVRESGYSRIPVYEGEIDNIVGIVLAKSVLDFFVRGVLVDGDIG</sequence>
<dbReference type="PANTHER" id="PTHR22777:SF17">
    <property type="entry name" value="UPF0053 PROTEIN SLL0260"/>
    <property type="match status" value="1"/>
</dbReference>
<evidence type="ECO:0000256" key="2">
    <source>
        <dbReference type="ARBA" id="ARBA00023122"/>
    </source>
</evidence>
<comment type="caution">
    <text evidence="8">The sequence shown here is derived from an EMBL/GenBank/DDBJ whole genome shotgun (WGS) entry which is preliminary data.</text>
</comment>
<dbReference type="InterPro" id="IPR002550">
    <property type="entry name" value="CNNM"/>
</dbReference>
<dbReference type="PROSITE" id="PS51371">
    <property type="entry name" value="CBS"/>
    <property type="match status" value="1"/>
</dbReference>
<proteinExistence type="predicted"/>
<accession>K0RR16</accession>
<dbReference type="SUPFAM" id="SSF54631">
    <property type="entry name" value="CBS-domain pair"/>
    <property type="match status" value="1"/>
</dbReference>
<keyword evidence="5" id="KW-0732">Signal</keyword>
<organism evidence="8 9">
    <name type="scientific">Thalassiosira oceanica</name>
    <name type="common">Marine diatom</name>
    <dbReference type="NCBI Taxonomy" id="159749"/>
    <lineage>
        <taxon>Eukaryota</taxon>
        <taxon>Sar</taxon>
        <taxon>Stramenopiles</taxon>
        <taxon>Ochrophyta</taxon>
        <taxon>Bacillariophyta</taxon>
        <taxon>Coscinodiscophyceae</taxon>
        <taxon>Thalassiosirophycidae</taxon>
        <taxon>Thalassiosirales</taxon>
        <taxon>Thalassiosiraceae</taxon>
        <taxon>Thalassiosira</taxon>
    </lineage>
</organism>
<dbReference type="GO" id="GO:0016020">
    <property type="term" value="C:membrane"/>
    <property type="evidence" value="ECO:0007669"/>
    <property type="project" value="UniProtKB-UniRule"/>
</dbReference>
<evidence type="ECO:0000256" key="1">
    <source>
        <dbReference type="ARBA" id="ARBA00022737"/>
    </source>
</evidence>
<dbReference type="EMBL" id="AGNL01041829">
    <property type="protein sequence ID" value="EJK51326.1"/>
    <property type="molecule type" value="Genomic_DNA"/>
</dbReference>